<evidence type="ECO:0000256" key="3">
    <source>
        <dbReference type="SAM" id="MobiDB-lite"/>
    </source>
</evidence>
<keyword evidence="6" id="KW-1185">Reference proteome</keyword>
<evidence type="ECO:0000256" key="2">
    <source>
        <dbReference type="ARBA" id="ARBA00022490"/>
    </source>
</evidence>
<dbReference type="InParanoid" id="W4KM16"/>
<dbReference type="OrthoDB" id="248923at2759"/>
<feature type="region of interest" description="Disordered" evidence="3">
    <location>
        <begin position="1"/>
        <end position="26"/>
    </location>
</feature>
<dbReference type="STRING" id="747525.W4KM16"/>
<dbReference type="GO" id="GO:0005737">
    <property type="term" value="C:cytoplasm"/>
    <property type="evidence" value="ECO:0007669"/>
    <property type="project" value="UniProtKB-SubCell"/>
</dbReference>
<dbReference type="KEGG" id="hir:HETIRDRAFT_307158"/>
<dbReference type="Proteomes" id="UP000030671">
    <property type="component" value="Unassembled WGS sequence"/>
</dbReference>
<protein>
    <recommendedName>
        <fullName evidence="4">Programmed cell death protein 10 dimerisation domain-containing protein</fullName>
    </recommendedName>
</protein>
<name>W4KM16_HETIT</name>
<dbReference type="EMBL" id="KI925454">
    <property type="protein sequence ID" value="ETW86759.1"/>
    <property type="molecule type" value="Genomic_DNA"/>
</dbReference>
<evidence type="ECO:0000313" key="5">
    <source>
        <dbReference type="EMBL" id="ETW86759.1"/>
    </source>
</evidence>
<comment type="subcellular location">
    <subcellularLocation>
        <location evidence="1">Cytoplasm</location>
    </subcellularLocation>
</comment>
<dbReference type="AlphaFoldDB" id="W4KM16"/>
<accession>W4KM16</accession>
<evidence type="ECO:0000256" key="1">
    <source>
        <dbReference type="ARBA" id="ARBA00004496"/>
    </source>
</evidence>
<gene>
    <name evidence="5" type="ORF">HETIRDRAFT_307158</name>
</gene>
<dbReference type="Gene3D" id="1.10.12.70">
    <property type="match status" value="1"/>
</dbReference>
<feature type="compositionally biased region" description="Acidic residues" evidence="3">
    <location>
        <begin position="1"/>
        <end position="24"/>
    </location>
</feature>
<dbReference type="RefSeq" id="XP_009540748.1">
    <property type="nucleotide sequence ID" value="XM_009542453.1"/>
</dbReference>
<feature type="domain" description="Programmed cell death protein 10 dimerisation" evidence="4">
    <location>
        <begin position="43"/>
        <end position="73"/>
    </location>
</feature>
<dbReference type="GeneID" id="20669464"/>
<organism evidence="5 6">
    <name type="scientific">Heterobasidion irregulare (strain TC 32-1)</name>
    <dbReference type="NCBI Taxonomy" id="747525"/>
    <lineage>
        <taxon>Eukaryota</taxon>
        <taxon>Fungi</taxon>
        <taxon>Dikarya</taxon>
        <taxon>Basidiomycota</taxon>
        <taxon>Agaricomycotina</taxon>
        <taxon>Agaricomycetes</taxon>
        <taxon>Russulales</taxon>
        <taxon>Bondarzewiaceae</taxon>
        <taxon>Heterobasidion</taxon>
        <taxon>Heterobasidion annosum species complex</taxon>
    </lineage>
</organism>
<dbReference type="InterPro" id="IPR046409">
    <property type="entry name" value="PDC10_dimerisation_sf"/>
</dbReference>
<dbReference type="InterPro" id="IPR048288">
    <property type="entry name" value="PDCD10_N"/>
</dbReference>
<sequence length="81" mass="9009">REPTDEYDDFEDGDLETAQDDDLPDTTMLDSVVLPAIASEARVALSALQRAFTEAERTIPGVTMELVNEIVDSVEHVEDER</sequence>
<dbReference type="Pfam" id="PF20929">
    <property type="entry name" value="PDCD10_N"/>
    <property type="match status" value="1"/>
</dbReference>
<evidence type="ECO:0000259" key="4">
    <source>
        <dbReference type="Pfam" id="PF20929"/>
    </source>
</evidence>
<evidence type="ECO:0000313" key="6">
    <source>
        <dbReference type="Proteomes" id="UP000030671"/>
    </source>
</evidence>
<keyword evidence="2" id="KW-0963">Cytoplasm</keyword>
<proteinExistence type="predicted"/>
<dbReference type="HOGENOM" id="CLU_2339239_0_0_1"/>
<reference evidence="5 6" key="1">
    <citation type="journal article" date="2012" name="New Phytol.">
        <title>Insight into trade-off between wood decay and parasitism from the genome of a fungal forest pathogen.</title>
        <authorList>
            <person name="Olson A."/>
            <person name="Aerts A."/>
            <person name="Asiegbu F."/>
            <person name="Belbahri L."/>
            <person name="Bouzid O."/>
            <person name="Broberg A."/>
            <person name="Canback B."/>
            <person name="Coutinho P.M."/>
            <person name="Cullen D."/>
            <person name="Dalman K."/>
            <person name="Deflorio G."/>
            <person name="van Diepen L.T."/>
            <person name="Dunand C."/>
            <person name="Duplessis S."/>
            <person name="Durling M."/>
            <person name="Gonthier P."/>
            <person name="Grimwood J."/>
            <person name="Fossdal C.G."/>
            <person name="Hansson D."/>
            <person name="Henrissat B."/>
            <person name="Hietala A."/>
            <person name="Himmelstrand K."/>
            <person name="Hoffmeister D."/>
            <person name="Hogberg N."/>
            <person name="James T.Y."/>
            <person name="Karlsson M."/>
            <person name="Kohler A."/>
            <person name="Kues U."/>
            <person name="Lee Y.H."/>
            <person name="Lin Y.C."/>
            <person name="Lind M."/>
            <person name="Lindquist E."/>
            <person name="Lombard V."/>
            <person name="Lucas S."/>
            <person name="Lunden K."/>
            <person name="Morin E."/>
            <person name="Murat C."/>
            <person name="Park J."/>
            <person name="Raffaello T."/>
            <person name="Rouze P."/>
            <person name="Salamov A."/>
            <person name="Schmutz J."/>
            <person name="Solheim H."/>
            <person name="Stahlberg J."/>
            <person name="Velez H."/>
            <person name="de Vries R.P."/>
            <person name="Wiebenga A."/>
            <person name="Woodward S."/>
            <person name="Yakovlev I."/>
            <person name="Garbelotto M."/>
            <person name="Martin F."/>
            <person name="Grigoriev I.V."/>
            <person name="Stenlid J."/>
        </authorList>
    </citation>
    <scope>NUCLEOTIDE SEQUENCE [LARGE SCALE GENOMIC DNA]</scope>
    <source>
        <strain evidence="5 6">TC 32-1</strain>
    </source>
</reference>
<feature type="non-terminal residue" evidence="5">
    <location>
        <position position="1"/>
    </location>
</feature>